<evidence type="ECO:0000313" key="3">
    <source>
        <dbReference type="Proteomes" id="UP000515369"/>
    </source>
</evidence>
<dbReference type="RefSeq" id="WP_182461839.1">
    <property type="nucleotide sequence ID" value="NZ_CP059732.1"/>
</dbReference>
<name>A0A7G5H0A2_9BACT</name>
<feature type="coiled-coil region" evidence="1">
    <location>
        <begin position="16"/>
        <end position="43"/>
    </location>
</feature>
<protein>
    <submittedName>
        <fullName evidence="2">Uncharacterized protein</fullName>
    </submittedName>
</protein>
<dbReference type="EMBL" id="CP059732">
    <property type="protein sequence ID" value="QMW04544.1"/>
    <property type="molecule type" value="Genomic_DNA"/>
</dbReference>
<keyword evidence="1" id="KW-0175">Coiled coil</keyword>
<reference evidence="2 3" key="1">
    <citation type="submission" date="2020-07" db="EMBL/GenBank/DDBJ databases">
        <title>Spirosoma foliorum sp. nov., isolated from the leaves on the Nejang mountain Korea, Republic of.</title>
        <authorList>
            <person name="Ho H."/>
            <person name="Lee Y.-J."/>
            <person name="Nurcahyanto D.-A."/>
            <person name="Kim S.-G."/>
        </authorList>
    </citation>
    <scope>NUCLEOTIDE SEQUENCE [LARGE SCALE GENOMIC DNA]</scope>
    <source>
        <strain evidence="2 3">PL0136</strain>
    </source>
</reference>
<accession>A0A7G5H0A2</accession>
<dbReference type="AlphaFoldDB" id="A0A7G5H0A2"/>
<dbReference type="Proteomes" id="UP000515369">
    <property type="component" value="Chromosome"/>
</dbReference>
<organism evidence="2 3">
    <name type="scientific">Spirosoma foliorum</name>
    <dbReference type="NCBI Taxonomy" id="2710596"/>
    <lineage>
        <taxon>Bacteria</taxon>
        <taxon>Pseudomonadati</taxon>
        <taxon>Bacteroidota</taxon>
        <taxon>Cytophagia</taxon>
        <taxon>Cytophagales</taxon>
        <taxon>Cytophagaceae</taxon>
        <taxon>Spirosoma</taxon>
    </lineage>
</organism>
<evidence type="ECO:0000256" key="1">
    <source>
        <dbReference type="SAM" id="Coils"/>
    </source>
</evidence>
<sequence>MKPIQLSEQQVLKKIQKRLKKVIKSYEKVIVQLESQLEKINQLPDQQEVATLRETMLIGLNQSRKFLEKANEDHKKVMAQRAKLQFIAY</sequence>
<proteinExistence type="predicted"/>
<evidence type="ECO:0000313" key="2">
    <source>
        <dbReference type="EMBL" id="QMW04544.1"/>
    </source>
</evidence>
<dbReference type="KEGG" id="sfol:H3H32_06285"/>
<keyword evidence="3" id="KW-1185">Reference proteome</keyword>
<gene>
    <name evidence="2" type="ORF">H3H32_06285</name>
</gene>